<feature type="transmembrane region" description="Helical" evidence="1">
    <location>
        <begin position="16"/>
        <end position="36"/>
    </location>
</feature>
<reference evidence="2 5" key="2">
    <citation type="submission" date="2019-10" db="EMBL/GenBank/DDBJ databases">
        <title>Prolixibacter strains distinguished by the presence of nitrate reductase genes were adept at nitrate-dependent anaerobic corrosion of metallic iron and carbon steel.</title>
        <authorList>
            <person name="Iino T."/>
            <person name="Shono N."/>
            <person name="Ito K."/>
            <person name="Nakamura R."/>
            <person name="Sueoka K."/>
            <person name="Harayama S."/>
            <person name="Ohkuma M."/>
        </authorList>
    </citation>
    <scope>NUCLEOTIDE SEQUENCE [LARGE SCALE GENOMIC DNA]</scope>
    <source>
        <strain evidence="2 5">MIC1-1</strain>
    </source>
</reference>
<name>A0A2P8CFT8_9BACT</name>
<keyword evidence="1" id="KW-0472">Membrane</keyword>
<dbReference type="EMBL" id="BLAU01000001">
    <property type="protein sequence ID" value="GET23302.1"/>
    <property type="molecule type" value="Genomic_DNA"/>
</dbReference>
<gene>
    <name evidence="3" type="ORF">CLV93_103174</name>
    <name evidence="2" type="ORF">JCM18694_35480</name>
</gene>
<evidence type="ECO:0000256" key="1">
    <source>
        <dbReference type="SAM" id="Phobius"/>
    </source>
</evidence>
<dbReference type="Proteomes" id="UP000240621">
    <property type="component" value="Unassembled WGS sequence"/>
</dbReference>
<sequence>MNNIQKKTNGNKDMKWYGLPFIVVGLLITVTIIYTSDKKSSEIQIRINDLVNEQISGIVSSVSQNRGTITLRLKNKVNIPYYFEITRNYSLSPYDLNEFLQRGDSIYKAKNSMRLEVFRGNKSFYFILNERINQGN</sequence>
<reference evidence="3 4" key="1">
    <citation type="submission" date="2018-03" db="EMBL/GenBank/DDBJ databases">
        <title>Genomic Encyclopedia of Archaeal and Bacterial Type Strains, Phase II (KMG-II): from individual species to whole genera.</title>
        <authorList>
            <person name="Goeker M."/>
        </authorList>
    </citation>
    <scope>NUCLEOTIDE SEQUENCE [LARGE SCALE GENOMIC DNA]</scope>
    <source>
        <strain evidence="3 4">DSM 27267</strain>
    </source>
</reference>
<dbReference type="EMBL" id="PYGC01000003">
    <property type="protein sequence ID" value="PSK83759.1"/>
    <property type="molecule type" value="Genomic_DNA"/>
</dbReference>
<dbReference type="RefSeq" id="WP_106541599.1">
    <property type="nucleotide sequence ID" value="NZ_BLAU01000001.1"/>
</dbReference>
<evidence type="ECO:0000313" key="2">
    <source>
        <dbReference type="EMBL" id="GET23302.1"/>
    </source>
</evidence>
<keyword evidence="5" id="KW-1185">Reference proteome</keyword>
<keyword evidence="1" id="KW-1133">Transmembrane helix</keyword>
<dbReference type="OrthoDB" id="10013370at2"/>
<organism evidence="3 4">
    <name type="scientific">Prolixibacter denitrificans</name>
    <dbReference type="NCBI Taxonomy" id="1541063"/>
    <lineage>
        <taxon>Bacteria</taxon>
        <taxon>Pseudomonadati</taxon>
        <taxon>Bacteroidota</taxon>
        <taxon>Bacteroidia</taxon>
        <taxon>Marinilabiliales</taxon>
        <taxon>Prolixibacteraceae</taxon>
        <taxon>Prolixibacter</taxon>
    </lineage>
</organism>
<evidence type="ECO:0000313" key="4">
    <source>
        <dbReference type="Proteomes" id="UP000240621"/>
    </source>
</evidence>
<protein>
    <submittedName>
        <fullName evidence="3">Uncharacterized protein</fullName>
    </submittedName>
</protein>
<accession>A0A2P8CFT8</accession>
<dbReference type="AlphaFoldDB" id="A0A2P8CFT8"/>
<proteinExistence type="predicted"/>
<dbReference type="Proteomes" id="UP000396862">
    <property type="component" value="Unassembled WGS sequence"/>
</dbReference>
<evidence type="ECO:0000313" key="3">
    <source>
        <dbReference type="EMBL" id="PSK83759.1"/>
    </source>
</evidence>
<evidence type="ECO:0000313" key="5">
    <source>
        <dbReference type="Proteomes" id="UP000396862"/>
    </source>
</evidence>
<comment type="caution">
    <text evidence="3">The sequence shown here is derived from an EMBL/GenBank/DDBJ whole genome shotgun (WGS) entry which is preliminary data.</text>
</comment>
<keyword evidence="1" id="KW-0812">Transmembrane</keyword>